<feature type="region of interest" description="Disordered" evidence="1">
    <location>
        <begin position="1"/>
        <end position="20"/>
    </location>
</feature>
<feature type="region of interest" description="Disordered" evidence="1">
    <location>
        <begin position="74"/>
        <end position="145"/>
    </location>
</feature>
<protein>
    <submittedName>
        <fullName evidence="2">Uncharacterized protein</fullName>
    </submittedName>
</protein>
<evidence type="ECO:0000313" key="3">
    <source>
        <dbReference type="Proteomes" id="UP001497482"/>
    </source>
</evidence>
<proteinExistence type="predicted"/>
<dbReference type="EMBL" id="OZ035832">
    <property type="protein sequence ID" value="CAL1570125.1"/>
    <property type="molecule type" value="Genomic_DNA"/>
</dbReference>
<reference evidence="2 3" key="1">
    <citation type="submission" date="2024-04" db="EMBL/GenBank/DDBJ databases">
        <authorList>
            <person name="Waldvogel A.-M."/>
            <person name="Schoenle A."/>
        </authorList>
    </citation>
    <scope>NUCLEOTIDE SEQUENCE [LARGE SCALE GENOMIC DNA]</scope>
</reference>
<evidence type="ECO:0000256" key="1">
    <source>
        <dbReference type="SAM" id="MobiDB-lite"/>
    </source>
</evidence>
<keyword evidence="3" id="KW-1185">Reference proteome</keyword>
<organism evidence="2 3">
    <name type="scientific">Knipowitschia caucasica</name>
    <name type="common">Caucasian dwarf goby</name>
    <name type="synonym">Pomatoschistus caucasicus</name>
    <dbReference type="NCBI Taxonomy" id="637954"/>
    <lineage>
        <taxon>Eukaryota</taxon>
        <taxon>Metazoa</taxon>
        <taxon>Chordata</taxon>
        <taxon>Craniata</taxon>
        <taxon>Vertebrata</taxon>
        <taxon>Euteleostomi</taxon>
        <taxon>Actinopterygii</taxon>
        <taxon>Neopterygii</taxon>
        <taxon>Teleostei</taxon>
        <taxon>Neoteleostei</taxon>
        <taxon>Acanthomorphata</taxon>
        <taxon>Gobiaria</taxon>
        <taxon>Gobiiformes</taxon>
        <taxon>Gobioidei</taxon>
        <taxon>Gobiidae</taxon>
        <taxon>Gobiinae</taxon>
        <taxon>Knipowitschia</taxon>
    </lineage>
</organism>
<feature type="compositionally biased region" description="Basic and acidic residues" evidence="1">
    <location>
        <begin position="134"/>
        <end position="145"/>
    </location>
</feature>
<name>A0AAV2IYJ8_KNICA</name>
<accession>A0AAV2IYJ8</accession>
<dbReference type="AlphaFoldDB" id="A0AAV2IYJ8"/>
<sequence length="167" mass="18238">MSLHSLHYRGPGPRASPTERLSIVCGRSGEYSTSSGHKTLWSAGQRPGLTYSTYGITGLQAYSGTVTDLYAGPLQTSDSTTKRRMCASRPQAGSEPLRGCVEAVRSEKVQRKSRGSPEEVQSLRRVQSTAQKAAPDRSQKEEGEAVDRIDCRLLLRMRPGHTVFGDL</sequence>
<gene>
    <name evidence="2" type="ORF">KC01_LOCUS2463</name>
</gene>
<evidence type="ECO:0000313" key="2">
    <source>
        <dbReference type="EMBL" id="CAL1570125.1"/>
    </source>
</evidence>
<dbReference type="Proteomes" id="UP001497482">
    <property type="component" value="Chromosome 10"/>
</dbReference>